<gene>
    <name evidence="2" type="ORF">A4U43_C07F6440</name>
</gene>
<dbReference type="OrthoDB" id="6407410at2759"/>
<organism evidence="2 3">
    <name type="scientific">Asparagus officinalis</name>
    <name type="common">Garden asparagus</name>
    <dbReference type="NCBI Taxonomy" id="4686"/>
    <lineage>
        <taxon>Eukaryota</taxon>
        <taxon>Viridiplantae</taxon>
        <taxon>Streptophyta</taxon>
        <taxon>Embryophyta</taxon>
        <taxon>Tracheophyta</taxon>
        <taxon>Spermatophyta</taxon>
        <taxon>Magnoliopsida</taxon>
        <taxon>Liliopsida</taxon>
        <taxon>Asparagales</taxon>
        <taxon>Asparagaceae</taxon>
        <taxon>Asparagoideae</taxon>
        <taxon>Asparagus</taxon>
    </lineage>
</organism>
<name>A0A5P1EA78_ASPOF</name>
<dbReference type="EMBL" id="CM007387">
    <property type="protein sequence ID" value="ONK62653.1"/>
    <property type="molecule type" value="Genomic_DNA"/>
</dbReference>
<dbReference type="Proteomes" id="UP000243459">
    <property type="component" value="Chromosome 7"/>
</dbReference>
<sequence length="160" mass="18235">MYVHIFTFVILCVSPFWIFYISANNVDDDTARLIIAICGAVCCALGLLYGGYWRSEIRKKFKLPANPLCRGYALVTDFAYWLFCWSCSLAQEIRTANFYDIEDDGFYRKVTDEEGRAVLVPLPREGNFMNGDEHRSFSCPPKLEDVDVESLREVSLVGCA</sequence>
<dbReference type="AlphaFoldDB" id="A0A5P1EA78"/>
<dbReference type="GO" id="GO:0009975">
    <property type="term" value="F:cyclase activity"/>
    <property type="evidence" value="ECO:0007669"/>
    <property type="project" value="TreeGrafter"/>
</dbReference>
<dbReference type="PANTHER" id="PTHR31045:SF19">
    <property type="entry name" value="OS03G0299800 PROTEIN"/>
    <property type="match status" value="1"/>
</dbReference>
<evidence type="ECO:0000313" key="3">
    <source>
        <dbReference type="Proteomes" id="UP000243459"/>
    </source>
</evidence>
<dbReference type="Gramene" id="ONK62653">
    <property type="protein sequence ID" value="ONK62653"/>
    <property type="gene ID" value="A4U43_C07F6440"/>
</dbReference>
<keyword evidence="1" id="KW-0472">Membrane</keyword>
<dbReference type="OMA" id="IRTANFY"/>
<keyword evidence="3" id="KW-1185">Reference proteome</keyword>
<protein>
    <submittedName>
        <fullName evidence="2">Uncharacterized protein</fullName>
    </submittedName>
</protein>
<dbReference type="PANTHER" id="PTHR31045">
    <property type="entry name" value="PLAC8 FAMILY PROTEIN-RELATED"/>
    <property type="match status" value="1"/>
</dbReference>
<evidence type="ECO:0000313" key="2">
    <source>
        <dbReference type="EMBL" id="ONK62653.1"/>
    </source>
</evidence>
<keyword evidence="1" id="KW-0812">Transmembrane</keyword>
<accession>A0A5P1EA78</accession>
<proteinExistence type="predicted"/>
<keyword evidence="1" id="KW-1133">Transmembrane helix</keyword>
<dbReference type="Pfam" id="PF04749">
    <property type="entry name" value="PLAC8"/>
    <property type="match status" value="1"/>
</dbReference>
<dbReference type="NCBIfam" id="TIGR01571">
    <property type="entry name" value="A_thal_Cys_rich"/>
    <property type="match status" value="1"/>
</dbReference>
<feature type="transmembrane region" description="Helical" evidence="1">
    <location>
        <begin position="5"/>
        <end position="21"/>
    </location>
</feature>
<evidence type="ECO:0000256" key="1">
    <source>
        <dbReference type="SAM" id="Phobius"/>
    </source>
</evidence>
<dbReference type="InterPro" id="IPR006461">
    <property type="entry name" value="PLAC_motif_containing"/>
</dbReference>
<feature type="transmembrane region" description="Helical" evidence="1">
    <location>
        <begin position="33"/>
        <end position="52"/>
    </location>
</feature>
<reference evidence="3" key="1">
    <citation type="journal article" date="2017" name="Nat. Commun.">
        <title>The asparagus genome sheds light on the origin and evolution of a young Y chromosome.</title>
        <authorList>
            <person name="Harkess A."/>
            <person name="Zhou J."/>
            <person name="Xu C."/>
            <person name="Bowers J.E."/>
            <person name="Van der Hulst R."/>
            <person name="Ayyampalayam S."/>
            <person name="Mercati F."/>
            <person name="Riccardi P."/>
            <person name="McKain M.R."/>
            <person name="Kakrana A."/>
            <person name="Tang H."/>
            <person name="Ray J."/>
            <person name="Groenendijk J."/>
            <person name="Arikit S."/>
            <person name="Mathioni S.M."/>
            <person name="Nakano M."/>
            <person name="Shan H."/>
            <person name="Telgmann-Rauber A."/>
            <person name="Kanno A."/>
            <person name="Yue Z."/>
            <person name="Chen H."/>
            <person name="Li W."/>
            <person name="Chen Y."/>
            <person name="Xu X."/>
            <person name="Zhang Y."/>
            <person name="Luo S."/>
            <person name="Chen H."/>
            <person name="Gao J."/>
            <person name="Mao Z."/>
            <person name="Pires J.C."/>
            <person name="Luo M."/>
            <person name="Kudrna D."/>
            <person name="Wing R.A."/>
            <person name="Meyers B.C."/>
            <person name="Yi K."/>
            <person name="Kong H."/>
            <person name="Lavrijsen P."/>
            <person name="Sunseri F."/>
            <person name="Falavigna A."/>
            <person name="Ye Y."/>
            <person name="Leebens-Mack J.H."/>
            <person name="Chen G."/>
        </authorList>
    </citation>
    <scope>NUCLEOTIDE SEQUENCE [LARGE SCALE GENOMIC DNA]</scope>
    <source>
        <strain evidence="3">cv. DH0086</strain>
    </source>
</reference>
<dbReference type="GO" id="GO:0051762">
    <property type="term" value="P:sesquiterpene biosynthetic process"/>
    <property type="evidence" value="ECO:0007669"/>
    <property type="project" value="TreeGrafter"/>
</dbReference>